<name>A0ABV5PEM9_STRCM</name>
<keyword evidence="3" id="KW-0378">Hydrolase</keyword>
<dbReference type="InterPro" id="IPR000064">
    <property type="entry name" value="NLP_P60_dom"/>
</dbReference>
<keyword evidence="5" id="KW-0175">Coiled coil</keyword>
<dbReference type="EMBL" id="JBHMCR010000009">
    <property type="protein sequence ID" value="MFB9521655.1"/>
    <property type="molecule type" value="Genomic_DNA"/>
</dbReference>
<protein>
    <submittedName>
        <fullName evidence="9">NlpC/P60 family protein</fullName>
    </submittedName>
</protein>
<feature type="chain" id="PRO_5046358380" evidence="7">
    <location>
        <begin position="26"/>
        <end position="384"/>
    </location>
</feature>
<dbReference type="InterPro" id="IPR038765">
    <property type="entry name" value="Papain-like_cys_pep_sf"/>
</dbReference>
<dbReference type="PANTHER" id="PTHR47359">
    <property type="entry name" value="PEPTIDOGLYCAN DL-ENDOPEPTIDASE CWLO"/>
    <property type="match status" value="1"/>
</dbReference>
<dbReference type="Proteomes" id="UP001589718">
    <property type="component" value="Unassembled WGS sequence"/>
</dbReference>
<evidence type="ECO:0000256" key="4">
    <source>
        <dbReference type="ARBA" id="ARBA00022807"/>
    </source>
</evidence>
<evidence type="ECO:0000256" key="6">
    <source>
        <dbReference type="SAM" id="MobiDB-lite"/>
    </source>
</evidence>
<reference evidence="9 10" key="1">
    <citation type="submission" date="2024-09" db="EMBL/GenBank/DDBJ databases">
        <authorList>
            <person name="Sun Q."/>
            <person name="Mori K."/>
        </authorList>
    </citation>
    <scope>NUCLEOTIDE SEQUENCE [LARGE SCALE GENOMIC DNA]</scope>
    <source>
        <strain evidence="9 10">JCM 4362</strain>
    </source>
</reference>
<dbReference type="Gene3D" id="3.90.1720.10">
    <property type="entry name" value="endopeptidase domain like (from Nostoc punctiforme)"/>
    <property type="match status" value="1"/>
</dbReference>
<feature type="region of interest" description="Disordered" evidence="6">
    <location>
        <begin position="346"/>
        <end position="384"/>
    </location>
</feature>
<keyword evidence="7" id="KW-0732">Signal</keyword>
<feature type="coiled-coil region" evidence="5">
    <location>
        <begin position="166"/>
        <end position="193"/>
    </location>
</feature>
<evidence type="ECO:0000256" key="7">
    <source>
        <dbReference type="SAM" id="SignalP"/>
    </source>
</evidence>
<feature type="coiled-coil region" evidence="5">
    <location>
        <begin position="33"/>
        <end position="60"/>
    </location>
</feature>
<evidence type="ECO:0000313" key="10">
    <source>
        <dbReference type="Proteomes" id="UP001589718"/>
    </source>
</evidence>
<organism evidence="9 10">
    <name type="scientific">Streptomyces cremeus</name>
    <dbReference type="NCBI Taxonomy" id="66881"/>
    <lineage>
        <taxon>Bacteria</taxon>
        <taxon>Bacillati</taxon>
        <taxon>Actinomycetota</taxon>
        <taxon>Actinomycetes</taxon>
        <taxon>Kitasatosporales</taxon>
        <taxon>Streptomycetaceae</taxon>
        <taxon>Streptomyces</taxon>
    </lineage>
</organism>
<keyword evidence="2" id="KW-0645">Protease</keyword>
<evidence type="ECO:0000256" key="5">
    <source>
        <dbReference type="SAM" id="Coils"/>
    </source>
</evidence>
<evidence type="ECO:0000256" key="2">
    <source>
        <dbReference type="ARBA" id="ARBA00022670"/>
    </source>
</evidence>
<dbReference type="Pfam" id="PF00877">
    <property type="entry name" value="NLPC_P60"/>
    <property type="match status" value="1"/>
</dbReference>
<proteinExistence type="inferred from homology"/>
<sequence>MSRIATAVALAVATTVLATTGSALAAPGDPGGVGQLLTDLQRLYRQAEEASEAFNATEEKLGLRKAELARVTKELGTVRAGLADGRRAAGMLAREQYKGRGDHAYSSFVHLLTSSDPEHALMRGHALRRAAASRAVKVARLQSDEKRADDLATRARAALDAQQTLAARQKKERDTVRARLKQVEALLADLTADDLASLAALENRTTERAQRALIGSGALGPGGVRASRTPSREGARALDYAVRQLGKPYVWGAEGPASFDCSGLTQQAWAAAGRTIPRTSQDQWKHLPRVPLSALRPGDLVVYFPKATHVAIYLGNGQVVQAPRPGAHVKVSPIASNPVLGAVRPDPALASLPSYTPPDLPAGHTVEGNESDAGYSAAHAPDAR</sequence>
<feature type="signal peptide" evidence="7">
    <location>
        <begin position="1"/>
        <end position="25"/>
    </location>
</feature>
<keyword evidence="4" id="KW-0788">Thiol protease</keyword>
<comment type="caution">
    <text evidence="9">The sequence shown here is derived from an EMBL/GenBank/DDBJ whole genome shotgun (WGS) entry which is preliminary data.</text>
</comment>
<evidence type="ECO:0000256" key="3">
    <source>
        <dbReference type="ARBA" id="ARBA00022801"/>
    </source>
</evidence>
<dbReference type="InterPro" id="IPR051794">
    <property type="entry name" value="PG_Endopeptidase_C40"/>
</dbReference>
<evidence type="ECO:0000256" key="1">
    <source>
        <dbReference type="ARBA" id="ARBA00007074"/>
    </source>
</evidence>
<dbReference type="PROSITE" id="PS51935">
    <property type="entry name" value="NLPC_P60"/>
    <property type="match status" value="1"/>
</dbReference>
<comment type="similarity">
    <text evidence="1">Belongs to the peptidase C40 family.</text>
</comment>
<gene>
    <name evidence="9" type="ORF">ACFFTU_17060</name>
</gene>
<accession>A0ABV5PEM9</accession>
<feature type="domain" description="NlpC/P60" evidence="8">
    <location>
        <begin position="231"/>
        <end position="352"/>
    </location>
</feature>
<evidence type="ECO:0000259" key="8">
    <source>
        <dbReference type="PROSITE" id="PS51935"/>
    </source>
</evidence>
<dbReference type="PANTHER" id="PTHR47359:SF3">
    <property type="entry name" value="NLP_P60 DOMAIN-CONTAINING PROTEIN-RELATED"/>
    <property type="match status" value="1"/>
</dbReference>
<dbReference type="RefSeq" id="WP_380837177.1">
    <property type="nucleotide sequence ID" value="NZ_BAAAXE010000015.1"/>
</dbReference>
<evidence type="ECO:0000313" key="9">
    <source>
        <dbReference type="EMBL" id="MFB9521655.1"/>
    </source>
</evidence>
<keyword evidence="10" id="KW-1185">Reference proteome</keyword>
<dbReference type="SUPFAM" id="SSF54001">
    <property type="entry name" value="Cysteine proteinases"/>
    <property type="match status" value="1"/>
</dbReference>